<sequence length="93" mass="10799">MSKRRLERLVIKKPKKHECDHKISLTHTAKLPSVSLYSYLVVLRIFWVIPIEIFQIFILVLQICAPSLLSGMEKCCVIESHYTCCCTASWSSW</sequence>
<protein>
    <submittedName>
        <fullName evidence="2">Uncharacterized protein</fullName>
    </submittedName>
</protein>
<gene>
    <name evidence="2" type="ORF">NC653_030901</name>
</gene>
<organism evidence="2 3">
    <name type="scientific">Populus alba x Populus x berolinensis</name>
    <dbReference type="NCBI Taxonomy" id="444605"/>
    <lineage>
        <taxon>Eukaryota</taxon>
        <taxon>Viridiplantae</taxon>
        <taxon>Streptophyta</taxon>
        <taxon>Embryophyta</taxon>
        <taxon>Tracheophyta</taxon>
        <taxon>Spermatophyta</taxon>
        <taxon>Magnoliopsida</taxon>
        <taxon>eudicotyledons</taxon>
        <taxon>Gunneridae</taxon>
        <taxon>Pentapetalae</taxon>
        <taxon>rosids</taxon>
        <taxon>fabids</taxon>
        <taxon>Malpighiales</taxon>
        <taxon>Salicaceae</taxon>
        <taxon>Saliceae</taxon>
        <taxon>Populus</taxon>
    </lineage>
</organism>
<accession>A0AAD6LXH7</accession>
<dbReference type="AlphaFoldDB" id="A0AAD6LXH7"/>
<dbReference type="Proteomes" id="UP001164929">
    <property type="component" value="Chromosome 13"/>
</dbReference>
<reference evidence="2" key="1">
    <citation type="journal article" date="2023" name="Mol. Ecol. Resour.">
        <title>Chromosome-level genome assembly of a triploid poplar Populus alba 'Berolinensis'.</title>
        <authorList>
            <person name="Chen S."/>
            <person name="Yu Y."/>
            <person name="Wang X."/>
            <person name="Wang S."/>
            <person name="Zhang T."/>
            <person name="Zhou Y."/>
            <person name="He R."/>
            <person name="Meng N."/>
            <person name="Wang Y."/>
            <person name="Liu W."/>
            <person name="Liu Z."/>
            <person name="Liu J."/>
            <person name="Guo Q."/>
            <person name="Huang H."/>
            <person name="Sederoff R.R."/>
            <person name="Wang G."/>
            <person name="Qu G."/>
            <person name="Chen S."/>
        </authorList>
    </citation>
    <scope>NUCLEOTIDE SEQUENCE</scope>
    <source>
        <strain evidence="2">SC-2020</strain>
    </source>
</reference>
<feature type="transmembrane region" description="Helical" evidence="1">
    <location>
        <begin position="36"/>
        <end position="64"/>
    </location>
</feature>
<evidence type="ECO:0000313" key="2">
    <source>
        <dbReference type="EMBL" id="KAJ6974896.1"/>
    </source>
</evidence>
<evidence type="ECO:0000313" key="3">
    <source>
        <dbReference type="Proteomes" id="UP001164929"/>
    </source>
</evidence>
<name>A0AAD6LXH7_9ROSI</name>
<comment type="caution">
    <text evidence="2">The sequence shown here is derived from an EMBL/GenBank/DDBJ whole genome shotgun (WGS) entry which is preliminary data.</text>
</comment>
<keyword evidence="1" id="KW-1133">Transmembrane helix</keyword>
<keyword evidence="1" id="KW-0812">Transmembrane</keyword>
<keyword evidence="3" id="KW-1185">Reference proteome</keyword>
<proteinExistence type="predicted"/>
<keyword evidence="1" id="KW-0472">Membrane</keyword>
<evidence type="ECO:0000256" key="1">
    <source>
        <dbReference type="SAM" id="Phobius"/>
    </source>
</evidence>
<dbReference type="EMBL" id="JAQIZT010000013">
    <property type="protein sequence ID" value="KAJ6974896.1"/>
    <property type="molecule type" value="Genomic_DNA"/>
</dbReference>